<sequence>MEVYPKANKQASDKHRIPPEESYPTSPCGRRQLIIEAASGNLTDLLTVECALTMREPLTPLKSSKEQPLKSTWKNVYSKEGGDGRGNSPS</sequence>
<dbReference type="Proteomes" id="UP001054837">
    <property type="component" value="Unassembled WGS sequence"/>
</dbReference>
<dbReference type="EMBL" id="BPLQ01011162">
    <property type="protein sequence ID" value="GIY56115.1"/>
    <property type="molecule type" value="Genomic_DNA"/>
</dbReference>
<proteinExistence type="predicted"/>
<feature type="region of interest" description="Disordered" evidence="1">
    <location>
        <begin position="56"/>
        <end position="90"/>
    </location>
</feature>
<comment type="caution">
    <text evidence="2">The sequence shown here is derived from an EMBL/GenBank/DDBJ whole genome shotgun (WGS) entry which is preliminary data.</text>
</comment>
<name>A0AAV4UEY4_9ARAC</name>
<feature type="region of interest" description="Disordered" evidence="1">
    <location>
        <begin position="1"/>
        <end position="28"/>
    </location>
</feature>
<accession>A0AAV4UEY4</accession>
<keyword evidence="3" id="KW-1185">Reference proteome</keyword>
<evidence type="ECO:0000313" key="3">
    <source>
        <dbReference type="Proteomes" id="UP001054837"/>
    </source>
</evidence>
<reference evidence="2 3" key="1">
    <citation type="submission" date="2021-06" db="EMBL/GenBank/DDBJ databases">
        <title>Caerostris darwini draft genome.</title>
        <authorList>
            <person name="Kono N."/>
            <person name="Arakawa K."/>
        </authorList>
    </citation>
    <scope>NUCLEOTIDE SEQUENCE [LARGE SCALE GENOMIC DNA]</scope>
</reference>
<protein>
    <submittedName>
        <fullName evidence="2">Uncharacterized protein</fullName>
    </submittedName>
</protein>
<gene>
    <name evidence="2" type="ORF">CDAR_250501</name>
</gene>
<organism evidence="2 3">
    <name type="scientific">Caerostris darwini</name>
    <dbReference type="NCBI Taxonomy" id="1538125"/>
    <lineage>
        <taxon>Eukaryota</taxon>
        <taxon>Metazoa</taxon>
        <taxon>Ecdysozoa</taxon>
        <taxon>Arthropoda</taxon>
        <taxon>Chelicerata</taxon>
        <taxon>Arachnida</taxon>
        <taxon>Araneae</taxon>
        <taxon>Araneomorphae</taxon>
        <taxon>Entelegynae</taxon>
        <taxon>Araneoidea</taxon>
        <taxon>Araneidae</taxon>
        <taxon>Caerostris</taxon>
    </lineage>
</organism>
<evidence type="ECO:0000256" key="1">
    <source>
        <dbReference type="SAM" id="MobiDB-lite"/>
    </source>
</evidence>
<evidence type="ECO:0000313" key="2">
    <source>
        <dbReference type="EMBL" id="GIY56115.1"/>
    </source>
</evidence>
<dbReference type="AlphaFoldDB" id="A0AAV4UEY4"/>